<gene>
    <name evidence="5" type="ORF">AACH06_21880</name>
</gene>
<evidence type="ECO:0000256" key="2">
    <source>
        <dbReference type="ARBA" id="ARBA00022827"/>
    </source>
</evidence>
<dbReference type="SUPFAM" id="SSF56176">
    <property type="entry name" value="FAD-binding/transporter-associated domain-like"/>
    <property type="match status" value="1"/>
</dbReference>
<keyword evidence="1" id="KW-0285">Flavoprotein</keyword>
<proteinExistence type="predicted"/>
<dbReference type="Gene3D" id="3.30.390.50">
    <property type="entry name" value="CO dehydrogenase flavoprotein, C-terminal domain"/>
    <property type="match status" value="1"/>
</dbReference>
<dbReference type="InterPro" id="IPR016166">
    <property type="entry name" value="FAD-bd_PCMH"/>
</dbReference>
<dbReference type="Gene3D" id="3.30.465.10">
    <property type="match status" value="1"/>
</dbReference>
<reference evidence="5 6" key="1">
    <citation type="submission" date="2024-04" db="EMBL/GenBank/DDBJ databases">
        <title>Novel species of the genus Ideonella isolated from streams.</title>
        <authorList>
            <person name="Lu H."/>
        </authorList>
    </citation>
    <scope>NUCLEOTIDE SEQUENCE [LARGE SCALE GENOMIC DNA]</scope>
    <source>
        <strain evidence="5 6">DXS29W</strain>
    </source>
</reference>
<dbReference type="Gene3D" id="3.30.43.10">
    <property type="entry name" value="Uridine Diphospho-n-acetylenolpyruvylglucosamine Reductase, domain 2"/>
    <property type="match status" value="1"/>
</dbReference>
<organism evidence="5 6">
    <name type="scientific">Ideonella lacteola</name>
    <dbReference type="NCBI Taxonomy" id="2984193"/>
    <lineage>
        <taxon>Bacteria</taxon>
        <taxon>Pseudomonadati</taxon>
        <taxon>Pseudomonadota</taxon>
        <taxon>Betaproteobacteria</taxon>
        <taxon>Burkholderiales</taxon>
        <taxon>Sphaerotilaceae</taxon>
        <taxon>Ideonella</taxon>
    </lineage>
</organism>
<sequence>MQAFAYQNPTSVADAVRAGSAGGAKFVAGGQSLLAAMKLGLSAPDALVDLGQVSGLRGITVAGGTVTIGAMTTHAEVAASKEIRQAIPALAHLASEIGDRQVRNRGTIGGSLANNDPAADYPAAVLGLGATIQTDQRTIAADDFFKGLYETALRDGEMITAVKFPVPDKAGYEKFKQPASRFATVGVFVSKGAGGVRVAVTGAKACVFRAEALEAKLKASWDAASCQGATLSPTDMTTDLHGSGEYRAALIPVLAGRAVAAS</sequence>
<accession>A0ABU9BWI1</accession>
<dbReference type="InterPro" id="IPR002346">
    <property type="entry name" value="Mopterin_DH_FAD-bd"/>
</dbReference>
<dbReference type="InterPro" id="IPR051312">
    <property type="entry name" value="Diverse_Substr_Oxidored"/>
</dbReference>
<protein>
    <submittedName>
        <fullName evidence="5">Xanthine dehydrogenase family protein subunit M</fullName>
    </submittedName>
</protein>
<dbReference type="SMART" id="SM01092">
    <property type="entry name" value="CO_deh_flav_C"/>
    <property type="match status" value="1"/>
</dbReference>
<dbReference type="EMBL" id="JBBUTG010000016">
    <property type="protein sequence ID" value="MEK8033479.1"/>
    <property type="molecule type" value="Genomic_DNA"/>
</dbReference>
<dbReference type="RefSeq" id="WP_341427900.1">
    <property type="nucleotide sequence ID" value="NZ_JBBUTG010000016.1"/>
</dbReference>
<dbReference type="SUPFAM" id="SSF55447">
    <property type="entry name" value="CO dehydrogenase flavoprotein C-terminal domain-like"/>
    <property type="match status" value="1"/>
</dbReference>
<comment type="caution">
    <text evidence="5">The sequence shown here is derived from an EMBL/GenBank/DDBJ whole genome shotgun (WGS) entry which is preliminary data.</text>
</comment>
<evidence type="ECO:0000256" key="3">
    <source>
        <dbReference type="ARBA" id="ARBA00023002"/>
    </source>
</evidence>
<keyword evidence="2" id="KW-0274">FAD</keyword>
<name>A0ABU9BWI1_9BURK</name>
<keyword evidence="6" id="KW-1185">Reference proteome</keyword>
<feature type="domain" description="FAD-binding PCMH-type" evidence="4">
    <location>
        <begin position="1"/>
        <end position="169"/>
    </location>
</feature>
<dbReference type="InterPro" id="IPR036318">
    <property type="entry name" value="FAD-bd_PCMH-like_sf"/>
</dbReference>
<evidence type="ECO:0000313" key="5">
    <source>
        <dbReference type="EMBL" id="MEK8033479.1"/>
    </source>
</evidence>
<dbReference type="Pfam" id="PF00941">
    <property type="entry name" value="FAD_binding_5"/>
    <property type="match status" value="1"/>
</dbReference>
<evidence type="ECO:0000256" key="1">
    <source>
        <dbReference type="ARBA" id="ARBA00022630"/>
    </source>
</evidence>
<keyword evidence="3" id="KW-0560">Oxidoreductase</keyword>
<evidence type="ECO:0000259" key="4">
    <source>
        <dbReference type="PROSITE" id="PS51387"/>
    </source>
</evidence>
<dbReference type="PROSITE" id="PS51387">
    <property type="entry name" value="FAD_PCMH"/>
    <property type="match status" value="1"/>
</dbReference>
<dbReference type="Proteomes" id="UP001371218">
    <property type="component" value="Unassembled WGS sequence"/>
</dbReference>
<dbReference type="InterPro" id="IPR005107">
    <property type="entry name" value="CO_DH_flav_C"/>
</dbReference>
<dbReference type="InterPro" id="IPR016169">
    <property type="entry name" value="FAD-bd_PCMH_sub2"/>
</dbReference>
<evidence type="ECO:0000313" key="6">
    <source>
        <dbReference type="Proteomes" id="UP001371218"/>
    </source>
</evidence>
<dbReference type="PANTHER" id="PTHR42659">
    <property type="entry name" value="XANTHINE DEHYDROGENASE SUBUNIT C-RELATED"/>
    <property type="match status" value="1"/>
</dbReference>
<dbReference type="PANTHER" id="PTHR42659:SF2">
    <property type="entry name" value="XANTHINE DEHYDROGENASE SUBUNIT C-RELATED"/>
    <property type="match status" value="1"/>
</dbReference>
<dbReference type="InterPro" id="IPR016167">
    <property type="entry name" value="FAD-bd_PCMH_sub1"/>
</dbReference>
<dbReference type="InterPro" id="IPR036683">
    <property type="entry name" value="CO_DH_flav_C_dom_sf"/>
</dbReference>